<dbReference type="EMBL" id="CACVKT020008349">
    <property type="protein sequence ID" value="CAC5414472.1"/>
    <property type="molecule type" value="Genomic_DNA"/>
</dbReference>
<dbReference type="AlphaFoldDB" id="A0A6J8E4K8"/>
<keyword evidence="2" id="KW-1185">Reference proteome</keyword>
<dbReference type="SUPFAM" id="SSF63829">
    <property type="entry name" value="Calcium-dependent phosphotriesterase"/>
    <property type="match status" value="1"/>
</dbReference>
<dbReference type="InterPro" id="IPR011042">
    <property type="entry name" value="6-blade_b-propeller_TolB-like"/>
</dbReference>
<reference evidence="1 2" key="1">
    <citation type="submission" date="2020-06" db="EMBL/GenBank/DDBJ databases">
        <authorList>
            <person name="Li R."/>
            <person name="Bekaert M."/>
        </authorList>
    </citation>
    <scope>NUCLEOTIDE SEQUENCE [LARGE SCALE GENOMIC DNA]</scope>
    <source>
        <strain evidence="2">wild</strain>
    </source>
</reference>
<dbReference type="Proteomes" id="UP000507470">
    <property type="component" value="Unassembled WGS sequence"/>
</dbReference>
<accession>A0A6J8E4K8</accession>
<name>A0A6J8E4K8_MYTCO</name>
<dbReference type="Gene3D" id="2.120.10.30">
    <property type="entry name" value="TolB, C-terminal domain"/>
    <property type="match status" value="1"/>
</dbReference>
<dbReference type="OrthoDB" id="6093210at2759"/>
<dbReference type="Pfam" id="PF07494">
    <property type="entry name" value="Reg_prop"/>
    <property type="match status" value="1"/>
</dbReference>
<sequence>MQPLFPLCIYVTSTNDILVGAIGELENYDMNSNNKRIVITMNDKGEVKKELSLDVNDVKLFVKPYRCILNKQTNDLVVLDRTSGANGRIVCISPNDDVKVRYFERSSDELTYEFNPKGIEIASNNIILLDFSNHALDIVNEEGVLIKSISIDINEISSLAFDSFGQLWIGNHDKNNAEIFITRLK</sequence>
<evidence type="ECO:0000313" key="1">
    <source>
        <dbReference type="EMBL" id="CAC5414472.1"/>
    </source>
</evidence>
<organism evidence="1 2">
    <name type="scientific">Mytilus coruscus</name>
    <name type="common">Sea mussel</name>
    <dbReference type="NCBI Taxonomy" id="42192"/>
    <lineage>
        <taxon>Eukaryota</taxon>
        <taxon>Metazoa</taxon>
        <taxon>Spiralia</taxon>
        <taxon>Lophotrochozoa</taxon>
        <taxon>Mollusca</taxon>
        <taxon>Bivalvia</taxon>
        <taxon>Autobranchia</taxon>
        <taxon>Pteriomorphia</taxon>
        <taxon>Mytilida</taxon>
        <taxon>Mytiloidea</taxon>
        <taxon>Mytilidae</taxon>
        <taxon>Mytilinae</taxon>
        <taxon>Mytilus</taxon>
    </lineage>
</organism>
<gene>
    <name evidence="1" type="ORF">MCOR_47268</name>
</gene>
<evidence type="ECO:0008006" key="3">
    <source>
        <dbReference type="Google" id="ProtNLM"/>
    </source>
</evidence>
<proteinExistence type="predicted"/>
<dbReference type="InterPro" id="IPR011110">
    <property type="entry name" value="Reg_prop"/>
</dbReference>
<protein>
    <recommendedName>
        <fullName evidence="3">TRIM71</fullName>
    </recommendedName>
</protein>
<evidence type="ECO:0000313" key="2">
    <source>
        <dbReference type="Proteomes" id="UP000507470"/>
    </source>
</evidence>